<dbReference type="AlphaFoldDB" id="A0A830H0J5"/>
<dbReference type="InterPro" id="IPR037175">
    <property type="entry name" value="KFase_sf"/>
</dbReference>
<dbReference type="PANTHER" id="PTHR31118">
    <property type="entry name" value="CYCLASE-LIKE PROTEIN 2"/>
    <property type="match status" value="1"/>
</dbReference>
<dbReference type="OrthoDB" id="9014at2157"/>
<evidence type="ECO:0000313" key="2">
    <source>
        <dbReference type="Proteomes" id="UP000616143"/>
    </source>
</evidence>
<dbReference type="InterPro" id="IPR007325">
    <property type="entry name" value="KFase/CYL"/>
</dbReference>
<protein>
    <submittedName>
        <fullName evidence="1">Cyclase</fullName>
    </submittedName>
</protein>
<reference evidence="1" key="2">
    <citation type="submission" date="2020-09" db="EMBL/GenBank/DDBJ databases">
        <authorList>
            <person name="Sun Q."/>
            <person name="Ohkuma M."/>
        </authorList>
    </citation>
    <scope>NUCLEOTIDE SEQUENCE</scope>
    <source>
        <strain evidence="1">JCM 31740</strain>
    </source>
</reference>
<proteinExistence type="predicted"/>
<dbReference type="Pfam" id="PF04199">
    <property type="entry name" value="Cyclase"/>
    <property type="match status" value="1"/>
</dbReference>
<dbReference type="Proteomes" id="UP000616143">
    <property type="component" value="Unassembled WGS sequence"/>
</dbReference>
<evidence type="ECO:0000313" key="1">
    <source>
        <dbReference type="EMBL" id="GGU00323.1"/>
    </source>
</evidence>
<dbReference type="GO" id="GO:0019441">
    <property type="term" value="P:L-tryptophan catabolic process to kynurenine"/>
    <property type="evidence" value="ECO:0007669"/>
    <property type="project" value="InterPro"/>
</dbReference>
<dbReference type="GO" id="GO:0004061">
    <property type="term" value="F:arylformamidase activity"/>
    <property type="evidence" value="ECO:0007669"/>
    <property type="project" value="InterPro"/>
</dbReference>
<dbReference type="GeneID" id="38665919"/>
<dbReference type="Gene3D" id="3.50.30.50">
    <property type="entry name" value="Putative cyclase"/>
    <property type="match status" value="1"/>
</dbReference>
<gene>
    <name evidence="1" type="ORF">GCM10007116_17060</name>
</gene>
<name>A0A830H0J5_9CREN</name>
<comment type="caution">
    <text evidence="1">The sequence shown here is derived from an EMBL/GenBank/DDBJ whole genome shotgun (WGS) entry which is preliminary data.</text>
</comment>
<accession>A0A830H0J5</accession>
<organism evidence="1 2">
    <name type="scientific">Sulfodiicoccus acidiphilus</name>
    <dbReference type="NCBI Taxonomy" id="1670455"/>
    <lineage>
        <taxon>Archaea</taxon>
        <taxon>Thermoproteota</taxon>
        <taxon>Thermoprotei</taxon>
        <taxon>Sulfolobales</taxon>
        <taxon>Sulfolobaceae</taxon>
        <taxon>Sulfodiicoccus</taxon>
    </lineage>
</organism>
<dbReference type="PANTHER" id="PTHR31118:SF12">
    <property type="entry name" value="CYCLASE-LIKE PROTEIN 2"/>
    <property type="match status" value="1"/>
</dbReference>
<reference evidence="1" key="1">
    <citation type="journal article" date="2014" name="Int. J. Syst. Evol. Microbiol.">
        <title>Complete genome sequence of Corynebacterium casei LMG S-19264T (=DSM 44701T), isolated from a smear-ripened cheese.</title>
        <authorList>
            <consortium name="US DOE Joint Genome Institute (JGI-PGF)"/>
            <person name="Walter F."/>
            <person name="Albersmeier A."/>
            <person name="Kalinowski J."/>
            <person name="Ruckert C."/>
        </authorList>
    </citation>
    <scope>NUCLEOTIDE SEQUENCE</scope>
    <source>
        <strain evidence="1">JCM 31740</strain>
    </source>
</reference>
<dbReference type="EMBL" id="BMQS01000016">
    <property type="protein sequence ID" value="GGU00323.1"/>
    <property type="molecule type" value="Genomic_DNA"/>
</dbReference>
<dbReference type="SUPFAM" id="SSF102198">
    <property type="entry name" value="Putative cyclase"/>
    <property type="match status" value="1"/>
</dbReference>
<dbReference type="RefSeq" id="WP_126449315.1">
    <property type="nucleotide sequence ID" value="NZ_AP018553.1"/>
</dbReference>
<sequence>MGLGEEVFSIVSKAKVYDLGQPYWWGMPVHPADPPFLFFLYRYHEHTKDLFQSVAPGFADSISLIVTSMHAGTHIDLPIHMSRNLKVMGHDVTKYETDKGYSNLPEGLLTMDALPPLVLRGVLFDVPKAKKLDILPERYEITPTDLEEALSKEGAELKGGDCVLVRTGYSRFFRTDREKYLHDFAGLGAAAAKWLVDRGAKVVAVDNLAAGVPKPFEVHNIVLSDNGRLMMKSINLEELSKDEKWVTTVFILPLKIVGGEASLVRPIAIG</sequence>